<comment type="cofactor">
    <cofactor evidence="2">
        <name>Mg(2+)</name>
        <dbReference type="ChEBI" id="CHEBI:18420"/>
    </cofactor>
</comment>
<protein>
    <recommendedName>
        <fullName evidence="6">poly(A)-specific ribonuclease</fullName>
        <ecNumber evidence="6">3.1.13.4</ecNumber>
    </recommendedName>
    <alternativeName>
        <fullName evidence="19">Carbon catabolite repressor protein 4</fullName>
    </alternativeName>
    <alternativeName>
        <fullName evidence="20">Cytoplasmic deadenylase</fullName>
    </alternativeName>
    <alternativeName>
        <fullName evidence="21">Glucose-repressible alcohol dehydrogenase transcriptional effector</fullName>
    </alternativeName>
</protein>
<organism evidence="23 24">
    <name type="scientific">Nematocida parisii (strain ERTm3)</name>
    <name type="common">Nematode killer fungus</name>
    <dbReference type="NCBI Taxonomy" id="935791"/>
    <lineage>
        <taxon>Eukaryota</taxon>
        <taxon>Fungi</taxon>
        <taxon>Fungi incertae sedis</taxon>
        <taxon>Microsporidia</taxon>
        <taxon>Nematocida</taxon>
    </lineage>
</organism>
<name>I3EHB0_NEMP3</name>
<dbReference type="InterPro" id="IPR032675">
    <property type="entry name" value="LRR_dom_sf"/>
</dbReference>
<sequence>MDGDNFSTAHKEKSGGVLVARPFRHYKPYQSRKTVVEKAVDETAGLDMSMQGLTLISPKIMHWEALSTLSLSYNSISEIPPEISRLAGLSVLDLSHNRIKRVPRELGKLYNLKELRLGSNLLSSIPLEFGMLYQMEKLDLDDNPLIGQIQIVYNTSGGLGVIRYCRDNVAMNYPHWERGWVFAPQDNNIDYTETITVATYNILCPTYANSQSFSYVPAWALQWETRKATILQEATSYGADILCIQEMDTGSYSDYFREQFKIRADYDSVFYQKSRARTMVEGEKRLVDGCAIFWKGSFFQMIEQRCIYLSQLFSQKAISEHEHIANRVLSRDNIGLAIVLEREGGRHTVVVNTHMHWDPEYPDVKTLQGIMLLKEVDAIMQRYPNAELIICGDFNSLPNSSLYEMYSHGMLKPNSRDLLGLSYEPYSNKGYAHSLSLSESYSFVNMGFTNYTPGFAGVIDYIWYNDRLKPICSLGPVDEEYVSKIVGFPTHHYPSDHLILVTQFKCKGTQWKGNMNK</sequence>
<comment type="similarity">
    <text evidence="5">Belongs to the CCR4/nocturin family.</text>
</comment>
<feature type="domain" description="Endonuclease/exonuclease/phosphatase" evidence="22">
    <location>
        <begin position="198"/>
        <end position="497"/>
    </location>
</feature>
<keyword evidence="18" id="KW-0539">Nucleus</keyword>
<keyword evidence="17" id="KW-0804">Transcription</keyword>
<dbReference type="Pfam" id="PF00560">
    <property type="entry name" value="LRR_1"/>
    <property type="match status" value="1"/>
</dbReference>
<keyword evidence="13" id="KW-0269">Exonuclease</keyword>
<evidence type="ECO:0000256" key="20">
    <source>
        <dbReference type="ARBA" id="ARBA00031469"/>
    </source>
</evidence>
<evidence type="ECO:0000256" key="2">
    <source>
        <dbReference type="ARBA" id="ARBA00001946"/>
    </source>
</evidence>
<keyword evidence="14" id="KW-0460">Magnesium</keyword>
<keyword evidence="10" id="KW-0479">Metal-binding</keyword>
<evidence type="ECO:0000256" key="13">
    <source>
        <dbReference type="ARBA" id="ARBA00022839"/>
    </source>
</evidence>
<evidence type="ECO:0000256" key="18">
    <source>
        <dbReference type="ARBA" id="ARBA00023242"/>
    </source>
</evidence>
<accession>I3EHB0</accession>
<dbReference type="FunCoup" id="I3EHB0">
    <property type="interactions" value="153"/>
</dbReference>
<evidence type="ECO:0000256" key="7">
    <source>
        <dbReference type="ARBA" id="ARBA00022490"/>
    </source>
</evidence>
<evidence type="ECO:0000256" key="5">
    <source>
        <dbReference type="ARBA" id="ARBA00010774"/>
    </source>
</evidence>
<evidence type="ECO:0000256" key="21">
    <source>
        <dbReference type="ARBA" id="ARBA00033317"/>
    </source>
</evidence>
<dbReference type="OMA" id="EHRMVAP"/>
<evidence type="ECO:0000256" key="3">
    <source>
        <dbReference type="ARBA" id="ARBA00004123"/>
    </source>
</evidence>
<dbReference type="InterPro" id="IPR036691">
    <property type="entry name" value="Endo/exonu/phosph_ase_sf"/>
</dbReference>
<evidence type="ECO:0000256" key="17">
    <source>
        <dbReference type="ARBA" id="ARBA00023163"/>
    </source>
</evidence>
<dbReference type="AlphaFoldDB" id="I3EHB0"/>
<dbReference type="PANTHER" id="PTHR12121:SF100">
    <property type="entry name" value="POLY(A)-SPECIFIC RIBONUCLEASE"/>
    <property type="match status" value="1"/>
</dbReference>
<keyword evidence="9" id="KW-0540">Nuclease</keyword>
<dbReference type="OrthoDB" id="428734at2759"/>
<dbReference type="Gene3D" id="3.60.10.10">
    <property type="entry name" value="Endonuclease/exonuclease/phosphatase"/>
    <property type="match status" value="1"/>
</dbReference>
<evidence type="ECO:0000256" key="9">
    <source>
        <dbReference type="ARBA" id="ARBA00022722"/>
    </source>
</evidence>
<dbReference type="HOGENOM" id="CLU_016428_4_2_1"/>
<dbReference type="GO" id="GO:0005634">
    <property type="term" value="C:nucleus"/>
    <property type="evidence" value="ECO:0007669"/>
    <property type="project" value="UniProtKB-SubCell"/>
</dbReference>
<dbReference type="SMART" id="SM00369">
    <property type="entry name" value="LRR_TYP"/>
    <property type="match status" value="3"/>
</dbReference>
<keyword evidence="11" id="KW-0677">Repeat</keyword>
<evidence type="ECO:0000256" key="19">
    <source>
        <dbReference type="ARBA" id="ARBA00030493"/>
    </source>
</evidence>
<evidence type="ECO:0000256" key="10">
    <source>
        <dbReference type="ARBA" id="ARBA00022723"/>
    </source>
</evidence>
<evidence type="ECO:0000256" key="14">
    <source>
        <dbReference type="ARBA" id="ARBA00022842"/>
    </source>
</evidence>
<keyword evidence="7" id="KW-0963">Cytoplasm</keyword>
<dbReference type="VEuPathDB" id="MicrosporidiaDB:NEQG_01297"/>
<dbReference type="GO" id="GO:0003723">
    <property type="term" value="F:RNA binding"/>
    <property type="evidence" value="ECO:0007669"/>
    <property type="project" value="UniProtKB-KW"/>
</dbReference>
<dbReference type="Pfam" id="PF03372">
    <property type="entry name" value="Exo_endo_phos"/>
    <property type="match status" value="1"/>
</dbReference>
<evidence type="ECO:0000256" key="16">
    <source>
        <dbReference type="ARBA" id="ARBA00023015"/>
    </source>
</evidence>
<dbReference type="SUPFAM" id="SSF56219">
    <property type="entry name" value="DNase I-like"/>
    <property type="match status" value="1"/>
</dbReference>
<evidence type="ECO:0000313" key="23">
    <source>
        <dbReference type="EMBL" id="EIJ88607.1"/>
    </source>
</evidence>
<dbReference type="InterPro" id="IPR005135">
    <property type="entry name" value="Endo/exonuclease/phosphatase"/>
</dbReference>
<dbReference type="PROSITE" id="PS51450">
    <property type="entry name" value="LRR"/>
    <property type="match status" value="3"/>
</dbReference>
<dbReference type="STRING" id="935791.I3EHB0"/>
<evidence type="ECO:0000313" key="24">
    <source>
        <dbReference type="Proteomes" id="UP000002872"/>
    </source>
</evidence>
<gene>
    <name evidence="23" type="ORF">NEQG_01297</name>
</gene>
<keyword evidence="8" id="KW-0433">Leucine-rich repeat</keyword>
<dbReference type="EC" id="3.1.13.4" evidence="6"/>
<dbReference type="InterPro" id="IPR001611">
    <property type="entry name" value="Leu-rich_rpt"/>
</dbReference>
<evidence type="ECO:0000256" key="6">
    <source>
        <dbReference type="ARBA" id="ARBA00012161"/>
    </source>
</evidence>
<reference evidence="23" key="1">
    <citation type="submission" date="2011-01" db="EMBL/GenBank/DDBJ databases">
        <title>The Genome Sequence of Nematocida parisii strain ERTm3.</title>
        <authorList>
            <consortium name="The Broad Institute Genome Sequencing Platform"/>
            <consortium name="The Broad Institute Genome Sequencing Center for Infectious Disease"/>
            <person name="Cuomo C."/>
            <person name="Troemel E."/>
            <person name="Young S.K."/>
            <person name="Zeng Q."/>
            <person name="Gargeya S."/>
            <person name="Fitzgerald M."/>
            <person name="Haas B."/>
            <person name="Abouelleil A."/>
            <person name="Alvarado L."/>
            <person name="Arachchi H.M."/>
            <person name="Berlin A."/>
            <person name="Chapman S.B."/>
            <person name="Gearin G."/>
            <person name="Goldberg J."/>
            <person name="Griggs A."/>
            <person name="Gujja S."/>
            <person name="Hansen M."/>
            <person name="Heiman D."/>
            <person name="Howarth C."/>
            <person name="Larimer J."/>
            <person name="Lui A."/>
            <person name="MacDonald P.J.P."/>
            <person name="McCowen C."/>
            <person name="Montmayeur A."/>
            <person name="Murphy C."/>
            <person name="Neiman D."/>
            <person name="Pearson M."/>
            <person name="Priest M."/>
            <person name="Roberts A."/>
            <person name="Saif S."/>
            <person name="Shea T."/>
            <person name="Sisk P."/>
            <person name="Stolte C."/>
            <person name="Sykes S."/>
            <person name="Wortman J."/>
            <person name="Nusbaum C."/>
            <person name="Birren B."/>
        </authorList>
    </citation>
    <scope>NUCLEOTIDE SEQUENCE</scope>
    <source>
        <strain evidence="23">ERTm3</strain>
    </source>
</reference>
<dbReference type="SUPFAM" id="SSF52075">
    <property type="entry name" value="Outer arm dynein light chain 1"/>
    <property type="match status" value="1"/>
</dbReference>
<keyword evidence="15" id="KW-0694">RNA-binding</keyword>
<dbReference type="Proteomes" id="UP000002872">
    <property type="component" value="Unassembled WGS sequence"/>
</dbReference>
<comment type="catalytic activity">
    <reaction evidence="1">
        <text>Exonucleolytic cleavage of poly(A) to 5'-AMP.</text>
        <dbReference type="EC" id="3.1.13.4"/>
    </reaction>
</comment>
<dbReference type="Gene3D" id="3.80.10.10">
    <property type="entry name" value="Ribonuclease Inhibitor"/>
    <property type="match status" value="1"/>
</dbReference>
<evidence type="ECO:0000256" key="1">
    <source>
        <dbReference type="ARBA" id="ARBA00001663"/>
    </source>
</evidence>
<keyword evidence="12" id="KW-0378">Hydrolase</keyword>
<dbReference type="EMBL" id="GL870878">
    <property type="protein sequence ID" value="EIJ88607.1"/>
    <property type="molecule type" value="Genomic_DNA"/>
</dbReference>
<evidence type="ECO:0000256" key="8">
    <source>
        <dbReference type="ARBA" id="ARBA00022614"/>
    </source>
</evidence>
<evidence type="ECO:0000256" key="12">
    <source>
        <dbReference type="ARBA" id="ARBA00022801"/>
    </source>
</evidence>
<dbReference type="Pfam" id="PF13855">
    <property type="entry name" value="LRR_8"/>
    <property type="match status" value="1"/>
</dbReference>
<keyword evidence="16" id="KW-0805">Transcription regulation</keyword>
<keyword evidence="24" id="KW-1185">Reference proteome</keyword>
<evidence type="ECO:0000256" key="15">
    <source>
        <dbReference type="ARBA" id="ARBA00022884"/>
    </source>
</evidence>
<evidence type="ECO:0000256" key="4">
    <source>
        <dbReference type="ARBA" id="ARBA00004496"/>
    </source>
</evidence>
<dbReference type="InterPro" id="IPR003591">
    <property type="entry name" value="Leu-rich_rpt_typical-subtyp"/>
</dbReference>
<dbReference type="GO" id="GO:0046872">
    <property type="term" value="F:metal ion binding"/>
    <property type="evidence" value="ECO:0007669"/>
    <property type="project" value="UniProtKB-KW"/>
</dbReference>
<evidence type="ECO:0000256" key="11">
    <source>
        <dbReference type="ARBA" id="ARBA00022737"/>
    </source>
</evidence>
<dbReference type="InParanoid" id="I3EHB0"/>
<dbReference type="GO" id="GO:0004535">
    <property type="term" value="F:poly(A)-specific ribonuclease activity"/>
    <property type="evidence" value="ECO:0007669"/>
    <property type="project" value="UniProtKB-EC"/>
</dbReference>
<dbReference type="PANTHER" id="PTHR12121">
    <property type="entry name" value="CARBON CATABOLITE REPRESSOR PROTEIN 4"/>
    <property type="match status" value="1"/>
</dbReference>
<evidence type="ECO:0000259" key="22">
    <source>
        <dbReference type="Pfam" id="PF03372"/>
    </source>
</evidence>
<dbReference type="GO" id="GO:0005737">
    <property type="term" value="C:cytoplasm"/>
    <property type="evidence" value="ECO:0007669"/>
    <property type="project" value="UniProtKB-SubCell"/>
</dbReference>
<proteinExistence type="inferred from homology"/>
<comment type="subcellular location">
    <subcellularLocation>
        <location evidence="4">Cytoplasm</location>
    </subcellularLocation>
    <subcellularLocation>
        <location evidence="3">Nucleus</location>
    </subcellularLocation>
</comment>
<dbReference type="InterPro" id="IPR050410">
    <property type="entry name" value="CCR4/nocturin_mRNA_transcr"/>
</dbReference>